<accession>A0A433SND5</accession>
<comment type="similarity">
    <text evidence="3 7">Belongs to the glycosyltransferase 10 family.</text>
</comment>
<feature type="non-terminal residue" evidence="9">
    <location>
        <position position="1"/>
    </location>
</feature>
<dbReference type="EC" id="2.4.1.-" evidence="7"/>
<comment type="pathway">
    <text evidence="2">Protein modification; protein glycosylation.</text>
</comment>
<evidence type="ECO:0000256" key="4">
    <source>
        <dbReference type="ARBA" id="ARBA00022676"/>
    </source>
</evidence>
<dbReference type="InterPro" id="IPR038577">
    <property type="entry name" value="GT10-like_C_sf"/>
</dbReference>
<reference evidence="9 10" key="1">
    <citation type="submission" date="2019-01" db="EMBL/GenBank/DDBJ databases">
        <title>A draft genome assembly of the solar-powered sea slug Elysia chlorotica.</title>
        <authorList>
            <person name="Cai H."/>
            <person name="Li Q."/>
            <person name="Fang X."/>
            <person name="Li J."/>
            <person name="Curtis N.E."/>
            <person name="Altenburger A."/>
            <person name="Shibata T."/>
            <person name="Feng M."/>
            <person name="Maeda T."/>
            <person name="Schwartz J.A."/>
            <person name="Shigenobu S."/>
            <person name="Lundholm N."/>
            <person name="Nishiyama T."/>
            <person name="Yang H."/>
            <person name="Hasebe M."/>
            <person name="Li S."/>
            <person name="Pierce S.K."/>
            <person name="Wang J."/>
        </authorList>
    </citation>
    <scope>NUCLEOTIDE SEQUENCE [LARGE SCALE GENOMIC DNA]</scope>
    <source>
        <strain evidence="9">EC2010</strain>
        <tissue evidence="9">Whole organism of an adult</tissue>
    </source>
</reference>
<dbReference type="OrthoDB" id="6085082at2759"/>
<dbReference type="PANTHER" id="PTHR48438:SF1">
    <property type="entry name" value="ALPHA-(1,3)-FUCOSYLTRANSFERASE C-RELATED"/>
    <property type="match status" value="1"/>
</dbReference>
<dbReference type="InterPro" id="IPR055270">
    <property type="entry name" value="Glyco_tran_10_C"/>
</dbReference>
<comment type="caution">
    <text evidence="9">The sequence shown here is derived from an EMBL/GenBank/DDBJ whole genome shotgun (WGS) entry which is preliminary data.</text>
</comment>
<evidence type="ECO:0000313" key="10">
    <source>
        <dbReference type="Proteomes" id="UP000271974"/>
    </source>
</evidence>
<dbReference type="Proteomes" id="UP000271974">
    <property type="component" value="Unassembled WGS sequence"/>
</dbReference>
<dbReference type="GO" id="GO:0032580">
    <property type="term" value="C:Golgi cisterna membrane"/>
    <property type="evidence" value="ECO:0007669"/>
    <property type="project" value="UniProtKB-SubCell"/>
</dbReference>
<gene>
    <name evidence="9" type="ORF">EGW08_021538</name>
</gene>
<evidence type="ECO:0000256" key="2">
    <source>
        <dbReference type="ARBA" id="ARBA00004922"/>
    </source>
</evidence>
<name>A0A433SND5_ELYCH</name>
<keyword evidence="4 7" id="KW-0328">Glycosyltransferase</keyword>
<evidence type="ECO:0000256" key="3">
    <source>
        <dbReference type="ARBA" id="ARBA00008919"/>
    </source>
</evidence>
<evidence type="ECO:0000256" key="1">
    <source>
        <dbReference type="ARBA" id="ARBA00004323"/>
    </source>
</evidence>
<evidence type="ECO:0000256" key="5">
    <source>
        <dbReference type="ARBA" id="ARBA00022679"/>
    </source>
</evidence>
<feature type="domain" description="Fucosyltransferase C-terminal" evidence="8">
    <location>
        <begin position="61"/>
        <end position="176"/>
    </location>
</feature>
<dbReference type="Pfam" id="PF00852">
    <property type="entry name" value="Glyco_transf_10"/>
    <property type="match status" value="1"/>
</dbReference>
<protein>
    <recommendedName>
        <fullName evidence="7">Fucosyltransferase</fullName>
        <ecNumber evidence="7">2.4.1.-</ecNumber>
    </recommendedName>
</protein>
<dbReference type="SUPFAM" id="SSF53756">
    <property type="entry name" value="UDP-Glycosyltransferase/glycogen phosphorylase"/>
    <property type="match status" value="1"/>
</dbReference>
<dbReference type="PANTHER" id="PTHR48438">
    <property type="entry name" value="ALPHA-(1,3)-FUCOSYLTRANSFERASE C-RELATED"/>
    <property type="match status" value="1"/>
</dbReference>
<dbReference type="AlphaFoldDB" id="A0A433SND5"/>
<comment type="subcellular location">
    <subcellularLocation>
        <location evidence="1">Golgi apparatus membrane</location>
        <topology evidence="1">Single-pass type II membrane protein</topology>
    </subcellularLocation>
    <subcellularLocation>
        <location evidence="7">Golgi apparatus</location>
        <location evidence="7">Golgi stack membrane</location>
        <topology evidence="7">Single-pass type II membrane protein</topology>
    </subcellularLocation>
</comment>
<evidence type="ECO:0000259" key="8">
    <source>
        <dbReference type="Pfam" id="PF00852"/>
    </source>
</evidence>
<dbReference type="UniPathway" id="UPA00378"/>
<keyword evidence="10" id="KW-1185">Reference proteome</keyword>
<dbReference type="Gene3D" id="3.40.50.11660">
    <property type="entry name" value="Glycosyl transferase family 10, C-terminal domain"/>
    <property type="match status" value="1"/>
</dbReference>
<keyword evidence="5 7" id="KW-0808">Transferase</keyword>
<organism evidence="9 10">
    <name type="scientific">Elysia chlorotica</name>
    <name type="common">Eastern emerald elysia</name>
    <name type="synonym">Sea slug</name>
    <dbReference type="NCBI Taxonomy" id="188477"/>
    <lineage>
        <taxon>Eukaryota</taxon>
        <taxon>Metazoa</taxon>
        <taxon>Spiralia</taxon>
        <taxon>Lophotrochozoa</taxon>
        <taxon>Mollusca</taxon>
        <taxon>Gastropoda</taxon>
        <taxon>Heterobranchia</taxon>
        <taxon>Euthyneura</taxon>
        <taxon>Panpulmonata</taxon>
        <taxon>Sacoglossa</taxon>
        <taxon>Placobranchoidea</taxon>
        <taxon>Plakobranchidae</taxon>
        <taxon>Elysia</taxon>
    </lineage>
</organism>
<proteinExistence type="inferred from homology"/>
<dbReference type="EMBL" id="RQTK01001351">
    <property type="protein sequence ID" value="RUS70706.1"/>
    <property type="molecule type" value="Genomic_DNA"/>
</dbReference>
<keyword evidence="6 7" id="KW-0333">Golgi apparatus</keyword>
<evidence type="ECO:0000256" key="6">
    <source>
        <dbReference type="ARBA" id="ARBA00023034"/>
    </source>
</evidence>
<keyword evidence="7" id="KW-0812">Transmembrane</keyword>
<dbReference type="InterPro" id="IPR001503">
    <property type="entry name" value="Glyco_trans_10"/>
</dbReference>
<dbReference type="GO" id="GO:0000139">
    <property type="term" value="C:Golgi membrane"/>
    <property type="evidence" value="ECO:0007669"/>
    <property type="project" value="UniProtKB-SubCell"/>
</dbReference>
<evidence type="ECO:0000256" key="7">
    <source>
        <dbReference type="RuleBase" id="RU003832"/>
    </source>
</evidence>
<dbReference type="GO" id="GO:0008417">
    <property type="term" value="F:fucosyltransferase activity"/>
    <property type="evidence" value="ECO:0007669"/>
    <property type="project" value="InterPro"/>
</dbReference>
<keyword evidence="7" id="KW-0472">Membrane</keyword>
<evidence type="ECO:0000313" key="9">
    <source>
        <dbReference type="EMBL" id="RUS70706.1"/>
    </source>
</evidence>
<sequence>HHRLLMYTKEPPTFKRFHHLNRTELQGTVNWTRAVFKDSTFRAFYGRIVIQKDPPEKDFGEFYLSFENSMCSEYVTEKLFNMYEDVDIIPVVRGGAHYSDFVPKDTFIDANDFQSPEELGRYLKRLSRDKARYTQMLRNKNRYMVARAKSEFHCSVCEALHTRRHVQSVVPDYYRWLVSHCWKPDDL</sequence>